<reference evidence="6 7" key="1">
    <citation type="submission" date="2019-02" db="EMBL/GenBank/DDBJ databases">
        <title>Deep-cultivation of Planctomycetes and their phenomic and genomic characterization uncovers novel biology.</title>
        <authorList>
            <person name="Wiegand S."/>
            <person name="Jogler M."/>
            <person name="Boedeker C."/>
            <person name="Pinto D."/>
            <person name="Vollmers J."/>
            <person name="Rivas-Marin E."/>
            <person name="Kohn T."/>
            <person name="Peeters S.H."/>
            <person name="Heuer A."/>
            <person name="Rast P."/>
            <person name="Oberbeckmann S."/>
            <person name="Bunk B."/>
            <person name="Jeske O."/>
            <person name="Meyerdierks A."/>
            <person name="Storesund J.E."/>
            <person name="Kallscheuer N."/>
            <person name="Luecker S."/>
            <person name="Lage O.M."/>
            <person name="Pohl T."/>
            <person name="Merkel B.J."/>
            <person name="Hornburger P."/>
            <person name="Mueller R.-W."/>
            <person name="Bruemmer F."/>
            <person name="Labrenz M."/>
            <person name="Spormann A.M."/>
            <person name="Op den Camp H."/>
            <person name="Overmann J."/>
            <person name="Amann R."/>
            <person name="Jetten M.S.M."/>
            <person name="Mascher T."/>
            <person name="Medema M.H."/>
            <person name="Devos D.P."/>
            <person name="Kaster A.-K."/>
            <person name="Ovreas L."/>
            <person name="Rohde M."/>
            <person name="Galperin M.Y."/>
            <person name="Jogler C."/>
        </authorList>
    </citation>
    <scope>NUCLEOTIDE SEQUENCE [LARGE SCALE GENOMIC DNA]</scope>
    <source>
        <strain evidence="6 7">CA12</strain>
    </source>
</reference>
<keyword evidence="3 6" id="KW-0326">Glycosidase</keyword>
<dbReference type="GO" id="GO:0005737">
    <property type="term" value="C:cytoplasm"/>
    <property type="evidence" value="ECO:0007669"/>
    <property type="project" value="TreeGrafter"/>
</dbReference>
<name>A0A517PF02_9PLAN</name>
<evidence type="ECO:0000256" key="4">
    <source>
        <dbReference type="SAM" id="SignalP"/>
    </source>
</evidence>
<dbReference type="EMBL" id="CP036265">
    <property type="protein sequence ID" value="QDT17946.1"/>
    <property type="molecule type" value="Genomic_DNA"/>
</dbReference>
<gene>
    <name evidence="6" type="primary">sacC</name>
    <name evidence="6" type="ORF">CA12_40840</name>
</gene>
<dbReference type="Gene3D" id="2.115.10.20">
    <property type="entry name" value="Glycosyl hydrolase domain, family 43"/>
    <property type="match status" value="1"/>
</dbReference>
<dbReference type="AlphaFoldDB" id="A0A517PF02"/>
<feature type="domain" description="Glycosyl hydrolase family 32 N-terminal" evidence="5">
    <location>
        <begin position="296"/>
        <end position="441"/>
    </location>
</feature>
<proteinExistence type="inferred from homology"/>
<evidence type="ECO:0000259" key="5">
    <source>
        <dbReference type="Pfam" id="PF00251"/>
    </source>
</evidence>
<feature type="signal peptide" evidence="4">
    <location>
        <begin position="1"/>
        <end position="20"/>
    </location>
</feature>
<dbReference type="Proteomes" id="UP000318741">
    <property type="component" value="Chromosome"/>
</dbReference>
<dbReference type="EC" id="3.2.1.80" evidence="6"/>
<dbReference type="GO" id="GO:0004575">
    <property type="term" value="F:sucrose alpha-glucosidase activity"/>
    <property type="evidence" value="ECO:0007669"/>
    <property type="project" value="TreeGrafter"/>
</dbReference>
<dbReference type="InterPro" id="IPR001362">
    <property type="entry name" value="Glyco_hydro_32"/>
</dbReference>
<dbReference type="Pfam" id="PF00251">
    <property type="entry name" value="Glyco_hydro_32N"/>
    <property type="match status" value="2"/>
</dbReference>
<dbReference type="KEGG" id="acaf:CA12_40840"/>
<dbReference type="SUPFAM" id="SSF75005">
    <property type="entry name" value="Arabinanase/levansucrase/invertase"/>
    <property type="match status" value="1"/>
</dbReference>
<dbReference type="SMART" id="SM00640">
    <property type="entry name" value="Glyco_32"/>
    <property type="match status" value="1"/>
</dbReference>
<evidence type="ECO:0000256" key="3">
    <source>
        <dbReference type="ARBA" id="ARBA00023295"/>
    </source>
</evidence>
<dbReference type="InterPro" id="IPR023296">
    <property type="entry name" value="Glyco_hydro_beta-prop_sf"/>
</dbReference>
<keyword evidence="7" id="KW-1185">Reference proteome</keyword>
<accession>A0A517PF02</accession>
<keyword evidence="4" id="KW-0732">Signal</keyword>
<organism evidence="6 7">
    <name type="scientific">Alienimonas californiensis</name>
    <dbReference type="NCBI Taxonomy" id="2527989"/>
    <lineage>
        <taxon>Bacteria</taxon>
        <taxon>Pseudomonadati</taxon>
        <taxon>Planctomycetota</taxon>
        <taxon>Planctomycetia</taxon>
        <taxon>Planctomycetales</taxon>
        <taxon>Planctomycetaceae</taxon>
        <taxon>Alienimonas</taxon>
    </lineage>
</organism>
<evidence type="ECO:0000313" key="7">
    <source>
        <dbReference type="Proteomes" id="UP000318741"/>
    </source>
</evidence>
<dbReference type="OrthoDB" id="9759709at2"/>
<evidence type="ECO:0000256" key="2">
    <source>
        <dbReference type="ARBA" id="ARBA00022801"/>
    </source>
</evidence>
<dbReference type="RefSeq" id="WP_145360936.1">
    <property type="nucleotide sequence ID" value="NZ_CP036265.1"/>
</dbReference>
<dbReference type="GO" id="GO:0051669">
    <property type="term" value="F:fructan beta-fructosidase activity"/>
    <property type="evidence" value="ECO:0007669"/>
    <property type="project" value="UniProtKB-EC"/>
</dbReference>
<evidence type="ECO:0000313" key="6">
    <source>
        <dbReference type="EMBL" id="QDT17946.1"/>
    </source>
</evidence>
<sequence precursor="true">MSSFPPAAVLFALTFAVAAAAERPDVVVADFEAADYGEWTTTGEAFGDGPAAGTLPGQMQVDGFEGQRLVNSFHGGDGAVGTLTSPPFEVSRDHLNLLVGGGGYEGETCVNLRIDGKVVRTAVGPNLRPGGRERLLPRTWDVSEFAGRTARIEIVDARRGGWGHINVDQIVHSDAAADVPPPPVTLERPLVVDGSHLLVPIANPGAGGETVRLGLFDGDRAVQTFNVSLPLDGEPNWTAAYPLNHFDVAGRTLTLKTAGEPVNPHVAAAFEAIAVGPESRALGPADWTRPYRNAFHLAPRRGWNNDPNGLVYHDGLWHVFYQYNPFGIEWGNMHWGHYTSPDLTAWTERPIALFQNGPDDAMFSGGGFVDAKNSAGLGAGRLFVAFTSTGRGECLAHSADGLTFTELPENPVVKHTGRDPKIFRHEPTEHWVMAVYQQEETAETRAVPQSPASAAREADLRTAQIAFYRSADLRTWERTGAFTHPNRRSVFECPELFELPVLSDGGPTGETRWVLYGADNRYFLGDFDGKTFAADSGPHGDTHGAFYAAQTFNNAPDGRRIQIGWLRTALYLDRFPDQTVNQCLSLPHELTLHATPDGPRLRFTPVAEAENLRTDLRAEGEDLSAEQAAELLTAAAAAPSETLVTFAEGGRHTLTIDGVDASFEGTSARIFTDRTVAEIYVDGGHRYVVRTRPDAAFQDAVSRVAPGDRVASLRVYGLKSIWPPAASGSPAE</sequence>
<comment type="similarity">
    <text evidence="1">Belongs to the glycosyl hydrolase 32 family.</text>
</comment>
<dbReference type="CDD" id="cd18622">
    <property type="entry name" value="GH32_Inu-like"/>
    <property type="match status" value="1"/>
</dbReference>
<dbReference type="PANTHER" id="PTHR42800:SF1">
    <property type="entry name" value="EXOINULINASE INUD (AFU_ORTHOLOGUE AFUA_5G00480)"/>
    <property type="match status" value="1"/>
</dbReference>
<dbReference type="PANTHER" id="PTHR42800">
    <property type="entry name" value="EXOINULINASE INUD (AFU_ORTHOLOGUE AFUA_5G00480)"/>
    <property type="match status" value="1"/>
</dbReference>
<dbReference type="InterPro" id="IPR013148">
    <property type="entry name" value="Glyco_hydro_32_N"/>
</dbReference>
<evidence type="ECO:0000256" key="1">
    <source>
        <dbReference type="ARBA" id="ARBA00009902"/>
    </source>
</evidence>
<keyword evidence="2 6" id="KW-0378">Hydrolase</keyword>
<dbReference type="GO" id="GO:0005987">
    <property type="term" value="P:sucrose catabolic process"/>
    <property type="evidence" value="ECO:0007669"/>
    <property type="project" value="TreeGrafter"/>
</dbReference>
<protein>
    <submittedName>
        <fullName evidence="6">Levanase</fullName>
        <ecNumber evidence="6">3.2.1.80</ecNumber>
    </submittedName>
</protein>
<feature type="chain" id="PRO_5021820785" evidence="4">
    <location>
        <begin position="21"/>
        <end position="732"/>
    </location>
</feature>
<feature type="domain" description="Glycosyl hydrolase family 32 N-terminal" evidence="5">
    <location>
        <begin position="459"/>
        <end position="594"/>
    </location>
</feature>